<evidence type="ECO:0000313" key="2">
    <source>
        <dbReference type="EMBL" id="RWA09615.1"/>
    </source>
</evidence>
<reference evidence="2 3" key="1">
    <citation type="submission" date="2018-12" db="EMBL/GenBank/DDBJ databases">
        <title>Draft genome sequence of Xylaria grammica IHI A82.</title>
        <authorList>
            <person name="Buettner E."/>
            <person name="Kellner H."/>
        </authorList>
    </citation>
    <scope>NUCLEOTIDE SEQUENCE [LARGE SCALE GENOMIC DNA]</scope>
    <source>
        <strain evidence="2 3">IHI A82</strain>
    </source>
</reference>
<dbReference type="Gene3D" id="3.40.50.980">
    <property type="match status" value="2"/>
</dbReference>
<keyword evidence="3" id="KW-1185">Reference proteome</keyword>
<dbReference type="GO" id="GO:0043041">
    <property type="term" value="P:amino acid activation for nonribosomal peptide biosynthetic process"/>
    <property type="evidence" value="ECO:0007669"/>
    <property type="project" value="TreeGrafter"/>
</dbReference>
<gene>
    <name evidence="2" type="ORF">EKO27_g5478</name>
</gene>
<proteinExistence type="predicted"/>
<dbReference type="GO" id="GO:0044550">
    <property type="term" value="P:secondary metabolite biosynthetic process"/>
    <property type="evidence" value="ECO:0007669"/>
    <property type="project" value="TreeGrafter"/>
</dbReference>
<sequence length="419" mass="45868">MIRPSTSRFRAIAHTATHKVLSNNISINIRATAQRYDVLATTVLIQTAWTVVLGKHTATDDVVFGATLSGRNTSINGIDRHYDWADTYYGAVSSAMGRSCVYQPTFAAANISAIGPNEKNACWFCTLLVVQPGKAEITHLEDFLQADNSSGTDIVRTYPITVEFTLSGKNMSSAEVKLHYDESLLTEEMAEWVLHYLESTLNYIGLADLGTPVSDIEITGSAERQLFVSHAQKCAEKIDRNTAAFALKVGNVQKTRLDLLSIALACYLQHVYNIGSEQIIPIGFKKSALAIIAILGVLNAGAAYVSLDTSQPAQHPQRILKQLKPTHALCSEKTYSKMQRIIDNPTQISDAWLSHIHSSITDLPPGLKYYASTADNAIAFFTSGSTEQPKCVASRHSAVSTSMYHTAKFFRLEAGARVF</sequence>
<dbReference type="PANTHER" id="PTHR45527:SF1">
    <property type="entry name" value="FATTY ACID SYNTHASE"/>
    <property type="match status" value="1"/>
</dbReference>
<dbReference type="InterPro" id="IPR000873">
    <property type="entry name" value="AMP-dep_synth/lig_dom"/>
</dbReference>
<dbReference type="AlphaFoldDB" id="A0A439D5E2"/>
<dbReference type="GO" id="GO:0031177">
    <property type="term" value="F:phosphopantetheine binding"/>
    <property type="evidence" value="ECO:0007669"/>
    <property type="project" value="TreeGrafter"/>
</dbReference>
<dbReference type="SUPFAM" id="SSF56801">
    <property type="entry name" value="Acetyl-CoA synthetase-like"/>
    <property type="match status" value="1"/>
</dbReference>
<feature type="domain" description="AMP-dependent synthetase/ligase" evidence="1">
    <location>
        <begin position="258"/>
        <end position="406"/>
    </location>
</feature>
<dbReference type="GO" id="GO:0005737">
    <property type="term" value="C:cytoplasm"/>
    <property type="evidence" value="ECO:0007669"/>
    <property type="project" value="TreeGrafter"/>
</dbReference>
<dbReference type="EMBL" id="RYZI01000146">
    <property type="protein sequence ID" value="RWA09615.1"/>
    <property type="molecule type" value="Genomic_DNA"/>
</dbReference>
<dbReference type="SUPFAM" id="SSF52777">
    <property type="entry name" value="CoA-dependent acyltransferases"/>
    <property type="match status" value="1"/>
</dbReference>
<dbReference type="STRING" id="363999.A0A439D5E2"/>
<organism evidence="2 3">
    <name type="scientific">Xylaria grammica</name>
    <dbReference type="NCBI Taxonomy" id="363999"/>
    <lineage>
        <taxon>Eukaryota</taxon>
        <taxon>Fungi</taxon>
        <taxon>Dikarya</taxon>
        <taxon>Ascomycota</taxon>
        <taxon>Pezizomycotina</taxon>
        <taxon>Sordariomycetes</taxon>
        <taxon>Xylariomycetidae</taxon>
        <taxon>Xylariales</taxon>
        <taxon>Xylariaceae</taxon>
        <taxon>Xylaria</taxon>
    </lineage>
</organism>
<name>A0A439D5E2_9PEZI</name>
<evidence type="ECO:0000259" key="1">
    <source>
        <dbReference type="Pfam" id="PF00501"/>
    </source>
</evidence>
<dbReference type="Gene3D" id="3.30.559.30">
    <property type="entry name" value="Nonribosomal peptide synthetase, condensation domain"/>
    <property type="match status" value="2"/>
</dbReference>
<protein>
    <recommendedName>
        <fullName evidence="1">AMP-dependent synthetase/ligase domain-containing protein</fullName>
    </recommendedName>
</protein>
<evidence type="ECO:0000313" key="3">
    <source>
        <dbReference type="Proteomes" id="UP000286045"/>
    </source>
</evidence>
<accession>A0A439D5E2</accession>
<dbReference type="Pfam" id="PF00501">
    <property type="entry name" value="AMP-binding"/>
    <property type="match status" value="1"/>
</dbReference>
<dbReference type="PANTHER" id="PTHR45527">
    <property type="entry name" value="NONRIBOSOMAL PEPTIDE SYNTHETASE"/>
    <property type="match status" value="1"/>
</dbReference>
<dbReference type="Proteomes" id="UP000286045">
    <property type="component" value="Unassembled WGS sequence"/>
</dbReference>
<comment type="caution">
    <text evidence="2">The sequence shown here is derived from an EMBL/GenBank/DDBJ whole genome shotgun (WGS) entry which is preliminary data.</text>
</comment>